<dbReference type="Gene3D" id="2.30.30.360">
    <property type="entry name" value="Myosin S1 fragment, N-terminal"/>
    <property type="match status" value="1"/>
</dbReference>
<gene>
    <name evidence="9" type="ORF">WBA_LOCUS7815</name>
</gene>
<dbReference type="GO" id="GO:0005524">
    <property type="term" value="F:ATP binding"/>
    <property type="evidence" value="ECO:0007669"/>
    <property type="project" value="UniProtKB-KW"/>
</dbReference>
<dbReference type="InterPro" id="IPR004009">
    <property type="entry name" value="SH3_Myosin"/>
</dbReference>
<dbReference type="OMA" id="ESICLNM"/>
<evidence type="ECO:0000256" key="6">
    <source>
        <dbReference type="ARBA" id="ARBA00023175"/>
    </source>
</evidence>
<sequence length="93" mass="10533">MSKLESDHEKDPGWQYLRQTREQMAAEQSRPFDSKKNCWIPDAEEGYIAAEITSTKGDNVTVVSARGNEVCFHDGRGMVLVFLESICLNMECC</sequence>
<evidence type="ECO:0000313" key="10">
    <source>
        <dbReference type="Proteomes" id="UP000270924"/>
    </source>
</evidence>
<evidence type="ECO:0000259" key="8">
    <source>
        <dbReference type="PROSITE" id="PS51844"/>
    </source>
</evidence>
<dbReference type="AlphaFoldDB" id="A0A3P7EE70"/>
<dbReference type="PROSITE" id="PS51844">
    <property type="entry name" value="SH3_LIKE"/>
    <property type="match status" value="1"/>
</dbReference>
<dbReference type="GO" id="GO:0016459">
    <property type="term" value="C:myosin complex"/>
    <property type="evidence" value="ECO:0007669"/>
    <property type="project" value="UniProtKB-KW"/>
</dbReference>
<dbReference type="GO" id="GO:0003774">
    <property type="term" value="F:cytoskeletal motor activity"/>
    <property type="evidence" value="ECO:0007669"/>
    <property type="project" value="InterPro"/>
</dbReference>
<keyword evidence="6" id="KW-0505">Motor protein</keyword>
<evidence type="ECO:0000256" key="5">
    <source>
        <dbReference type="ARBA" id="ARBA00023123"/>
    </source>
</evidence>
<feature type="domain" description="Myosin N-terminal SH3-like" evidence="8">
    <location>
        <begin position="33"/>
        <end position="92"/>
    </location>
</feature>
<keyword evidence="7" id="KW-0009">Actin-binding</keyword>
<keyword evidence="5" id="KW-0518">Myosin</keyword>
<keyword evidence="4" id="KW-0175">Coiled coil</keyword>
<dbReference type="Pfam" id="PF02736">
    <property type="entry name" value="Myosin_N"/>
    <property type="match status" value="1"/>
</dbReference>
<proteinExistence type="inferred from homology"/>
<dbReference type="SUPFAM" id="SSF50084">
    <property type="entry name" value="Myosin S1 fragment, N-terminal domain"/>
    <property type="match status" value="1"/>
</dbReference>
<keyword evidence="10" id="KW-1185">Reference proteome</keyword>
<evidence type="ECO:0000256" key="4">
    <source>
        <dbReference type="ARBA" id="ARBA00023054"/>
    </source>
</evidence>
<dbReference type="FunFam" id="2.30.30.360:FF:000001">
    <property type="entry name" value="Myosin heavy chain"/>
    <property type="match status" value="1"/>
</dbReference>
<evidence type="ECO:0000256" key="7">
    <source>
        <dbReference type="ARBA" id="ARBA00023203"/>
    </source>
</evidence>
<dbReference type="Proteomes" id="UP000270924">
    <property type="component" value="Unassembled WGS sequence"/>
</dbReference>
<accession>A0A3P7EE70</accession>
<evidence type="ECO:0000313" key="9">
    <source>
        <dbReference type="EMBL" id="VDM14429.1"/>
    </source>
</evidence>
<dbReference type="GO" id="GO:0051015">
    <property type="term" value="F:actin filament binding"/>
    <property type="evidence" value="ECO:0007669"/>
    <property type="project" value="InterPro"/>
</dbReference>
<organism evidence="9 10">
    <name type="scientific">Wuchereria bancrofti</name>
    <dbReference type="NCBI Taxonomy" id="6293"/>
    <lineage>
        <taxon>Eukaryota</taxon>
        <taxon>Metazoa</taxon>
        <taxon>Ecdysozoa</taxon>
        <taxon>Nematoda</taxon>
        <taxon>Chromadorea</taxon>
        <taxon>Rhabditida</taxon>
        <taxon>Spirurina</taxon>
        <taxon>Spiruromorpha</taxon>
        <taxon>Filarioidea</taxon>
        <taxon>Onchocercidae</taxon>
        <taxon>Wuchereria</taxon>
    </lineage>
</organism>
<keyword evidence="3" id="KW-0067">ATP-binding</keyword>
<name>A0A3P7EE70_WUCBA</name>
<dbReference type="InParanoid" id="A0A3P7EE70"/>
<protein>
    <recommendedName>
        <fullName evidence="8">Myosin N-terminal SH3-like domain-containing protein</fullName>
    </recommendedName>
</protein>
<evidence type="ECO:0000256" key="2">
    <source>
        <dbReference type="ARBA" id="ARBA00022741"/>
    </source>
</evidence>
<comment type="similarity">
    <text evidence="1">Belongs to the TRAFAC class myosin-kinesin ATPase superfamily. Myosin family.</text>
</comment>
<evidence type="ECO:0000256" key="3">
    <source>
        <dbReference type="ARBA" id="ARBA00022840"/>
    </source>
</evidence>
<dbReference type="InterPro" id="IPR008989">
    <property type="entry name" value="Myosin_S1_N"/>
</dbReference>
<dbReference type="OrthoDB" id="5864553at2759"/>
<keyword evidence="2" id="KW-0547">Nucleotide-binding</keyword>
<evidence type="ECO:0000256" key="1">
    <source>
        <dbReference type="ARBA" id="ARBA00008314"/>
    </source>
</evidence>
<dbReference type="EMBL" id="UYWW01005895">
    <property type="protein sequence ID" value="VDM14429.1"/>
    <property type="molecule type" value="Genomic_DNA"/>
</dbReference>
<reference evidence="9 10" key="1">
    <citation type="submission" date="2018-11" db="EMBL/GenBank/DDBJ databases">
        <authorList>
            <consortium name="Pathogen Informatics"/>
        </authorList>
    </citation>
    <scope>NUCLEOTIDE SEQUENCE [LARGE SCALE GENOMIC DNA]</scope>
</reference>